<accession>A0A6G1E3L3</accession>
<reference evidence="2 3" key="1">
    <citation type="submission" date="2019-11" db="EMBL/GenBank/DDBJ databases">
        <title>Whole genome sequence of Oryza granulata.</title>
        <authorList>
            <person name="Li W."/>
        </authorList>
    </citation>
    <scope>NUCLEOTIDE SEQUENCE [LARGE SCALE GENOMIC DNA]</scope>
    <source>
        <strain evidence="3">cv. Menghai</strain>
        <tissue evidence="2">Leaf</tissue>
    </source>
</reference>
<feature type="chain" id="PRO_5026016247" evidence="1">
    <location>
        <begin position="26"/>
        <end position="62"/>
    </location>
</feature>
<evidence type="ECO:0000313" key="3">
    <source>
        <dbReference type="Proteomes" id="UP000479710"/>
    </source>
</evidence>
<keyword evidence="3" id="KW-1185">Reference proteome</keyword>
<name>A0A6G1E3L3_9ORYZ</name>
<proteinExistence type="predicted"/>
<evidence type="ECO:0000256" key="1">
    <source>
        <dbReference type="SAM" id="SignalP"/>
    </source>
</evidence>
<feature type="signal peptide" evidence="1">
    <location>
        <begin position="1"/>
        <end position="25"/>
    </location>
</feature>
<evidence type="ECO:0000313" key="2">
    <source>
        <dbReference type="EMBL" id="KAF0919359.1"/>
    </source>
</evidence>
<gene>
    <name evidence="2" type="ORF">E2562_029307</name>
</gene>
<organism evidence="2 3">
    <name type="scientific">Oryza meyeriana var. granulata</name>
    <dbReference type="NCBI Taxonomy" id="110450"/>
    <lineage>
        <taxon>Eukaryota</taxon>
        <taxon>Viridiplantae</taxon>
        <taxon>Streptophyta</taxon>
        <taxon>Embryophyta</taxon>
        <taxon>Tracheophyta</taxon>
        <taxon>Spermatophyta</taxon>
        <taxon>Magnoliopsida</taxon>
        <taxon>Liliopsida</taxon>
        <taxon>Poales</taxon>
        <taxon>Poaceae</taxon>
        <taxon>BOP clade</taxon>
        <taxon>Oryzoideae</taxon>
        <taxon>Oryzeae</taxon>
        <taxon>Oryzinae</taxon>
        <taxon>Oryza</taxon>
        <taxon>Oryza meyeriana</taxon>
    </lineage>
</organism>
<sequence>MAAHHVVAIAAAMLLLLASSSPALADTAVLGRKGGAMTNVVGEIRRDIGRRQHGDAGARLQV</sequence>
<dbReference type="EMBL" id="SPHZ02000005">
    <property type="protein sequence ID" value="KAF0919359.1"/>
    <property type="molecule type" value="Genomic_DNA"/>
</dbReference>
<keyword evidence="1" id="KW-0732">Signal</keyword>
<dbReference type="AlphaFoldDB" id="A0A6G1E3L3"/>
<comment type="caution">
    <text evidence="2">The sequence shown here is derived from an EMBL/GenBank/DDBJ whole genome shotgun (WGS) entry which is preliminary data.</text>
</comment>
<protein>
    <submittedName>
        <fullName evidence="2">Uncharacterized protein</fullName>
    </submittedName>
</protein>
<dbReference type="Proteomes" id="UP000479710">
    <property type="component" value="Unassembled WGS sequence"/>
</dbReference>